<evidence type="ECO:0000256" key="8">
    <source>
        <dbReference type="ARBA" id="ARBA00023136"/>
    </source>
</evidence>
<dbReference type="InterPro" id="IPR050324">
    <property type="entry name" value="CDP-alcohol_PTase-I"/>
</dbReference>
<keyword evidence="6 12" id="KW-1133">Transmembrane helix</keyword>
<evidence type="ECO:0000256" key="4">
    <source>
        <dbReference type="ARBA" id="ARBA00022679"/>
    </source>
</evidence>
<name>A0ABT4RWD0_9FLAO</name>
<dbReference type="Pfam" id="PF01066">
    <property type="entry name" value="CDP-OH_P_transf"/>
    <property type="match status" value="1"/>
</dbReference>
<keyword evidence="14" id="KW-1185">Reference proteome</keyword>
<feature type="transmembrane region" description="Helical" evidence="12">
    <location>
        <begin position="31"/>
        <end position="47"/>
    </location>
</feature>
<evidence type="ECO:0000256" key="1">
    <source>
        <dbReference type="ARBA" id="ARBA00004141"/>
    </source>
</evidence>
<dbReference type="InterPro" id="IPR000462">
    <property type="entry name" value="CDP-OH_P_trans"/>
</dbReference>
<feature type="transmembrane region" description="Helical" evidence="12">
    <location>
        <begin position="174"/>
        <end position="193"/>
    </location>
</feature>
<evidence type="ECO:0000256" key="2">
    <source>
        <dbReference type="ARBA" id="ARBA00010441"/>
    </source>
</evidence>
<keyword evidence="9" id="KW-0594">Phospholipid biosynthesis</keyword>
<evidence type="ECO:0000256" key="10">
    <source>
        <dbReference type="ARBA" id="ARBA00023264"/>
    </source>
</evidence>
<feature type="transmembrane region" description="Helical" evidence="12">
    <location>
        <begin position="7"/>
        <end position="25"/>
    </location>
</feature>
<dbReference type="InterPro" id="IPR043130">
    <property type="entry name" value="CDP-OH_PTrfase_TM_dom"/>
</dbReference>
<feature type="transmembrane region" description="Helical" evidence="12">
    <location>
        <begin position="214"/>
        <end position="242"/>
    </location>
</feature>
<dbReference type="PANTHER" id="PTHR14269:SF61">
    <property type="entry name" value="CDP-DIACYLGLYCEROL--SERINE O-PHOSPHATIDYLTRANSFERASE"/>
    <property type="match status" value="1"/>
</dbReference>
<gene>
    <name evidence="13" type="ORF">OOZ35_01415</name>
</gene>
<comment type="caution">
    <text evidence="13">The sequence shown here is derived from an EMBL/GenBank/DDBJ whole genome shotgun (WGS) entry which is preliminary data.</text>
</comment>
<comment type="subcellular location">
    <subcellularLocation>
        <location evidence="1">Membrane</location>
        <topology evidence="1">Multi-pass membrane protein</topology>
    </subcellularLocation>
</comment>
<evidence type="ECO:0000313" key="14">
    <source>
        <dbReference type="Proteomes" id="UP001149142"/>
    </source>
</evidence>
<dbReference type="PROSITE" id="PS00379">
    <property type="entry name" value="CDP_ALCOHOL_P_TRANSF"/>
    <property type="match status" value="1"/>
</dbReference>
<evidence type="ECO:0000256" key="6">
    <source>
        <dbReference type="ARBA" id="ARBA00022989"/>
    </source>
</evidence>
<dbReference type="EMBL" id="JAPFGC010000002">
    <property type="protein sequence ID" value="MDA0176148.1"/>
    <property type="molecule type" value="Genomic_DNA"/>
</dbReference>
<protein>
    <submittedName>
        <fullName evidence="13">CDP-alcohol phosphatidyltransferase family protein</fullName>
    </submittedName>
</protein>
<evidence type="ECO:0000256" key="7">
    <source>
        <dbReference type="ARBA" id="ARBA00023098"/>
    </source>
</evidence>
<proteinExistence type="inferred from homology"/>
<keyword evidence="5 12" id="KW-0812">Transmembrane</keyword>
<evidence type="ECO:0000256" key="12">
    <source>
        <dbReference type="SAM" id="Phobius"/>
    </source>
</evidence>
<keyword evidence="3" id="KW-0444">Lipid biosynthesis</keyword>
<keyword evidence="10" id="KW-1208">Phospholipid metabolism</keyword>
<dbReference type="InterPro" id="IPR048254">
    <property type="entry name" value="CDP_ALCOHOL_P_TRANSF_CS"/>
</dbReference>
<keyword evidence="4 11" id="KW-0808">Transferase</keyword>
<accession>A0ABT4RWD0</accession>
<dbReference type="PANTHER" id="PTHR14269">
    <property type="entry name" value="CDP-DIACYLGLYCEROL--GLYCEROL-3-PHOSPHATE 3-PHOSPHATIDYLTRANSFERASE-RELATED"/>
    <property type="match status" value="1"/>
</dbReference>
<comment type="similarity">
    <text evidence="2 11">Belongs to the CDP-alcohol phosphatidyltransferase class-I family.</text>
</comment>
<keyword evidence="8 12" id="KW-0472">Membrane</keyword>
<dbReference type="Gene3D" id="1.20.120.1760">
    <property type="match status" value="1"/>
</dbReference>
<sequence length="249" mass="27847">MKIKAFIPNFVTLLNLFCGSIAIILVVNNQFVLAGVFVFLGIFFDFFDGLLARKLNVQSELGIQLDSLADMVTSGLVPGLIMYKLLELATNSQGINLNASWSDHMFWSGVKFNPVPFLGLLITLSSAYRLARFNLDEDQQTYFKGLPTPANALLILSLPLILEFQNNDITNATILNPIFLIIITLISTYLLNSPVKLFALKFKTYAFKPNAVRYIFLILAVVLLFVLQFAAIPLVILLYILLSLFNTIK</sequence>
<evidence type="ECO:0000313" key="13">
    <source>
        <dbReference type="EMBL" id="MDA0176148.1"/>
    </source>
</evidence>
<organism evidence="13 14">
    <name type="scientific">Mesoflavibacter profundi</name>
    <dbReference type="NCBI Taxonomy" id="2708110"/>
    <lineage>
        <taxon>Bacteria</taxon>
        <taxon>Pseudomonadati</taxon>
        <taxon>Bacteroidota</taxon>
        <taxon>Flavobacteriia</taxon>
        <taxon>Flavobacteriales</taxon>
        <taxon>Flavobacteriaceae</taxon>
        <taxon>Mesoflavibacter</taxon>
    </lineage>
</organism>
<evidence type="ECO:0000256" key="5">
    <source>
        <dbReference type="ARBA" id="ARBA00022692"/>
    </source>
</evidence>
<reference evidence="13" key="1">
    <citation type="submission" date="2022-11" db="EMBL/GenBank/DDBJ databases">
        <title>Refractory cell wall polysaccharides provide important carbon source for microbial heterotrophs in the hadal ocean.</title>
        <authorList>
            <person name="Zhu X."/>
        </authorList>
    </citation>
    <scope>NUCLEOTIDE SEQUENCE</scope>
    <source>
        <strain evidence="13">MTRN7</strain>
    </source>
</reference>
<evidence type="ECO:0000256" key="9">
    <source>
        <dbReference type="ARBA" id="ARBA00023209"/>
    </source>
</evidence>
<dbReference type="Proteomes" id="UP001149142">
    <property type="component" value="Unassembled WGS sequence"/>
</dbReference>
<keyword evidence="7" id="KW-0443">Lipid metabolism</keyword>
<evidence type="ECO:0000256" key="11">
    <source>
        <dbReference type="RuleBase" id="RU003750"/>
    </source>
</evidence>
<dbReference type="RefSeq" id="WP_106687272.1">
    <property type="nucleotide sequence ID" value="NZ_CAXQEU010000162.1"/>
</dbReference>
<evidence type="ECO:0000256" key="3">
    <source>
        <dbReference type="ARBA" id="ARBA00022516"/>
    </source>
</evidence>